<dbReference type="Gene3D" id="2.40.37.10">
    <property type="entry name" value="Lyase, Ornithine Decarboxylase, Chain A, domain 1"/>
    <property type="match status" value="1"/>
</dbReference>
<comment type="similarity">
    <text evidence="2">Belongs to the Orn/Lys/Arg decarboxylase class-II family.</text>
</comment>
<gene>
    <name evidence="10" type="ORF">F0M18_05630</name>
</gene>
<dbReference type="Pfam" id="PF02784">
    <property type="entry name" value="Orn_Arg_deC_N"/>
    <property type="match status" value="1"/>
</dbReference>
<feature type="active site" description="Proton donor" evidence="8">
    <location>
        <position position="338"/>
    </location>
</feature>
<dbReference type="InterPro" id="IPR009006">
    <property type="entry name" value="Ala_racemase/Decarboxylase_C"/>
</dbReference>
<evidence type="ECO:0000313" key="11">
    <source>
        <dbReference type="Proteomes" id="UP000323708"/>
    </source>
</evidence>
<dbReference type="InterPro" id="IPR002433">
    <property type="entry name" value="Orn_de-COase"/>
</dbReference>
<evidence type="ECO:0000256" key="3">
    <source>
        <dbReference type="ARBA" id="ARBA00022898"/>
    </source>
</evidence>
<comment type="catalytic activity">
    <reaction evidence="7">
        <text>L-ornithine + H(+) = putrescine + CO2</text>
        <dbReference type="Rhea" id="RHEA:22964"/>
        <dbReference type="ChEBI" id="CHEBI:15378"/>
        <dbReference type="ChEBI" id="CHEBI:16526"/>
        <dbReference type="ChEBI" id="CHEBI:46911"/>
        <dbReference type="ChEBI" id="CHEBI:326268"/>
        <dbReference type="EC" id="4.1.1.17"/>
    </reaction>
</comment>
<dbReference type="GO" id="GO:0033387">
    <property type="term" value="P:putrescine biosynthetic process from arginine, via ornithine"/>
    <property type="evidence" value="ECO:0007669"/>
    <property type="project" value="TreeGrafter"/>
</dbReference>
<comment type="caution">
    <text evidence="10">The sequence shown here is derived from an EMBL/GenBank/DDBJ whole genome shotgun (WGS) entry which is preliminary data.</text>
</comment>
<evidence type="ECO:0000256" key="5">
    <source>
        <dbReference type="ARBA" id="ARBA00034115"/>
    </source>
</evidence>
<feature type="domain" description="Orn/DAP/Arg decarboxylase 2 N-terminal" evidence="9">
    <location>
        <begin position="46"/>
        <end position="273"/>
    </location>
</feature>
<dbReference type="SUPFAM" id="SSF51419">
    <property type="entry name" value="PLP-binding barrel"/>
    <property type="match status" value="1"/>
</dbReference>
<name>A0A5B0X294_9GAMM</name>
<dbReference type="Proteomes" id="UP000323708">
    <property type="component" value="Unassembled WGS sequence"/>
</dbReference>
<keyword evidence="11" id="KW-1185">Reference proteome</keyword>
<dbReference type="CDD" id="cd00622">
    <property type="entry name" value="PLPDE_III_ODC"/>
    <property type="match status" value="1"/>
</dbReference>
<dbReference type="PRINTS" id="PR01182">
    <property type="entry name" value="ORNDCRBXLASE"/>
</dbReference>
<dbReference type="InterPro" id="IPR029066">
    <property type="entry name" value="PLP-binding_barrel"/>
</dbReference>
<accession>A0A5B0X294</accession>
<keyword evidence="4" id="KW-0456">Lyase</keyword>
<dbReference type="AlphaFoldDB" id="A0A5B0X294"/>
<evidence type="ECO:0000256" key="7">
    <source>
        <dbReference type="ARBA" id="ARBA00049127"/>
    </source>
</evidence>
<proteinExistence type="inferred from homology"/>
<dbReference type="Gene3D" id="3.20.20.10">
    <property type="entry name" value="Alanine racemase"/>
    <property type="match status" value="1"/>
</dbReference>
<reference evidence="10 11" key="1">
    <citation type="submission" date="2019-09" db="EMBL/GenBank/DDBJ databases">
        <authorList>
            <person name="Chen X.-Y."/>
        </authorList>
    </citation>
    <scope>NUCLEOTIDE SEQUENCE [LARGE SCALE GENOMIC DNA]</scope>
    <source>
        <strain evidence="10 11">NY5</strain>
    </source>
</reference>
<dbReference type="SUPFAM" id="SSF50621">
    <property type="entry name" value="Alanine racemase C-terminal domain-like"/>
    <property type="match status" value="1"/>
</dbReference>
<evidence type="ECO:0000256" key="1">
    <source>
        <dbReference type="ARBA" id="ARBA00001933"/>
    </source>
</evidence>
<dbReference type="PANTHER" id="PTHR11482">
    <property type="entry name" value="ARGININE/DIAMINOPIMELATE/ORNITHINE DECARBOXYLASE"/>
    <property type="match status" value="1"/>
</dbReference>
<dbReference type="EMBL" id="VTUX01000002">
    <property type="protein sequence ID" value="KAA1193322.1"/>
    <property type="molecule type" value="Genomic_DNA"/>
</dbReference>
<protein>
    <recommendedName>
        <fullName evidence="6">ornithine decarboxylase</fullName>
        <ecNumber evidence="6">4.1.1.17</ecNumber>
    </recommendedName>
</protein>
<dbReference type="GO" id="GO:0005737">
    <property type="term" value="C:cytoplasm"/>
    <property type="evidence" value="ECO:0007669"/>
    <property type="project" value="TreeGrafter"/>
</dbReference>
<evidence type="ECO:0000256" key="8">
    <source>
        <dbReference type="PIRSR" id="PIRSR600183-50"/>
    </source>
</evidence>
<dbReference type="InterPro" id="IPR000183">
    <property type="entry name" value="Orn/DAP/Arg_de-COase"/>
</dbReference>
<dbReference type="InterPro" id="IPR022653">
    <property type="entry name" value="De-COase2_pyr-phos_BS"/>
</dbReference>
<evidence type="ECO:0000259" key="9">
    <source>
        <dbReference type="Pfam" id="PF02784"/>
    </source>
</evidence>
<dbReference type="PRINTS" id="PR01179">
    <property type="entry name" value="ODADCRBXLASE"/>
</dbReference>
<dbReference type="InterPro" id="IPR022644">
    <property type="entry name" value="De-COase2_N"/>
</dbReference>
<evidence type="ECO:0000256" key="2">
    <source>
        <dbReference type="ARBA" id="ARBA00008872"/>
    </source>
</evidence>
<evidence type="ECO:0000256" key="4">
    <source>
        <dbReference type="ARBA" id="ARBA00023239"/>
    </source>
</evidence>
<keyword evidence="3 8" id="KW-0663">Pyridoxal phosphate</keyword>
<dbReference type="PANTHER" id="PTHR11482:SF6">
    <property type="entry name" value="ORNITHINE DECARBOXYLASE 1-RELATED"/>
    <property type="match status" value="1"/>
</dbReference>
<dbReference type="PROSITE" id="PS00878">
    <property type="entry name" value="ODR_DC_2_1"/>
    <property type="match status" value="1"/>
</dbReference>
<feature type="modified residue" description="N6-(pyridoxal phosphate)lysine" evidence="8">
    <location>
        <position position="62"/>
    </location>
</feature>
<evidence type="ECO:0000256" key="6">
    <source>
        <dbReference type="ARBA" id="ARBA00034138"/>
    </source>
</evidence>
<organism evidence="10 11">
    <name type="scientific">Pseudohalioglobus sediminis</name>
    <dbReference type="NCBI Taxonomy" id="2606449"/>
    <lineage>
        <taxon>Bacteria</taxon>
        <taxon>Pseudomonadati</taxon>
        <taxon>Pseudomonadota</taxon>
        <taxon>Gammaproteobacteria</taxon>
        <taxon>Cellvibrionales</taxon>
        <taxon>Halieaceae</taxon>
        <taxon>Pseudohalioglobus</taxon>
    </lineage>
</organism>
<dbReference type="EC" id="4.1.1.17" evidence="6"/>
<comment type="cofactor">
    <cofactor evidence="1 8">
        <name>pyridoxal 5'-phosphate</name>
        <dbReference type="ChEBI" id="CHEBI:597326"/>
    </cofactor>
</comment>
<sequence>MTGSNARVFQRPETAGSYRDCAQITGELKPTDPLYLYCPATLQGRAAAFLDGFPGQVSYAVKANPEQRVLATLAASGLRHFDVASLEEVRCVTATAPHATVHFNNPIKAEEAVAEAYLRHGVRSFAVDELQEVDKIRRCTGADPTVTYAVRFKLPHTAAAYDFGSKFGADEEAAVALLRAIKQLGARAALTFHPGSQCTEPAMYARYIRAAARIVTRAGVQVDFINVGGGFPEYYPGQTLPDLATYFSHIGDAASKYLHSNTPLICEPGRAMVGSSVSLLTRVIHVRDCGVNLFINDGVYGGMQEQSLVDLQLPVRAWRDGKLLAGPSRQYRIFGPTCDPVDRLSRETGLPEGLRAGDYLEFGLLGAYGSATSTRFNGFHSNTYVNVAAGTDFTGQRADQPSGALASA</sequence>
<evidence type="ECO:0000313" key="10">
    <source>
        <dbReference type="EMBL" id="KAA1193322.1"/>
    </source>
</evidence>
<comment type="pathway">
    <text evidence="5">Amine and polyamine biosynthesis; putrescine biosynthesis via L-ornithine pathway; putrescine from L-ornithine: step 1/1.</text>
</comment>
<dbReference type="RefSeq" id="WP_149610429.1">
    <property type="nucleotide sequence ID" value="NZ_VTUX01000002.1"/>
</dbReference>
<dbReference type="GO" id="GO:0004586">
    <property type="term" value="F:ornithine decarboxylase activity"/>
    <property type="evidence" value="ECO:0007669"/>
    <property type="project" value="UniProtKB-EC"/>
</dbReference>